<feature type="domain" description="SHS2" evidence="7">
    <location>
        <begin position="11"/>
        <end position="199"/>
    </location>
</feature>
<protein>
    <recommendedName>
        <fullName evidence="5 6">Cell division protein FtsA</fullName>
    </recommendedName>
</protein>
<dbReference type="SUPFAM" id="SSF53067">
    <property type="entry name" value="Actin-like ATPase domain"/>
    <property type="match status" value="2"/>
</dbReference>
<evidence type="ECO:0000256" key="4">
    <source>
        <dbReference type="ARBA" id="ARBA00023306"/>
    </source>
</evidence>
<evidence type="ECO:0000256" key="3">
    <source>
        <dbReference type="ARBA" id="ARBA00023136"/>
    </source>
</evidence>
<dbReference type="EMBL" id="ATCF01000004">
    <property type="protein sequence ID" value="EPE01845.1"/>
    <property type="molecule type" value="Genomic_DNA"/>
</dbReference>
<dbReference type="STRING" id="1203554.HMPREF1476_00075"/>
<evidence type="ECO:0000256" key="1">
    <source>
        <dbReference type="ARBA" id="ARBA00022475"/>
    </source>
</evidence>
<dbReference type="GO" id="GO:0043093">
    <property type="term" value="P:FtsZ-dependent cytokinesis"/>
    <property type="evidence" value="ECO:0007669"/>
    <property type="project" value="UniProtKB-UniRule"/>
</dbReference>
<dbReference type="InterPro" id="IPR050696">
    <property type="entry name" value="FtsA/MreB"/>
</dbReference>
<dbReference type="eggNOG" id="COG0849">
    <property type="taxonomic scope" value="Bacteria"/>
</dbReference>
<evidence type="ECO:0000256" key="2">
    <source>
        <dbReference type="ARBA" id="ARBA00022618"/>
    </source>
</evidence>
<dbReference type="InterPro" id="IPR020823">
    <property type="entry name" value="Cell_div_FtsA"/>
</dbReference>
<dbReference type="SMART" id="SM00842">
    <property type="entry name" value="FtsA"/>
    <property type="match status" value="1"/>
</dbReference>
<dbReference type="GO" id="GO:0032153">
    <property type="term" value="C:cell division site"/>
    <property type="evidence" value="ECO:0007669"/>
    <property type="project" value="UniProtKB-UniRule"/>
</dbReference>
<dbReference type="RefSeq" id="WP_005430958.1">
    <property type="nucleotide sequence ID" value="NZ_KE150480.1"/>
</dbReference>
<dbReference type="InterPro" id="IPR043129">
    <property type="entry name" value="ATPase_NBD"/>
</dbReference>
<comment type="subcellular location">
    <subcellularLocation>
        <location evidence="5">Cell membrane</location>
        <topology evidence="5">Peripheral membrane protein</topology>
        <orientation evidence="5">Cytoplasmic side</orientation>
    </subcellularLocation>
    <text evidence="5">Localizes to the Z ring in an FtsZ-dependent manner. Targeted to the membrane through a conserved C-terminal amphipathic helix.</text>
</comment>
<keyword evidence="9" id="KW-1185">Reference proteome</keyword>
<comment type="similarity">
    <text evidence="5 6">Belongs to the FtsA/MreB family.</text>
</comment>
<dbReference type="NCBIfam" id="TIGR01174">
    <property type="entry name" value="ftsA"/>
    <property type="match status" value="1"/>
</dbReference>
<evidence type="ECO:0000313" key="9">
    <source>
        <dbReference type="Proteomes" id="UP000014400"/>
    </source>
</evidence>
<evidence type="ECO:0000313" key="8">
    <source>
        <dbReference type="EMBL" id="EPE01845.1"/>
    </source>
</evidence>
<evidence type="ECO:0000259" key="7">
    <source>
        <dbReference type="SMART" id="SM00842"/>
    </source>
</evidence>
<dbReference type="HAMAP" id="MF_02033">
    <property type="entry name" value="FtsA"/>
    <property type="match status" value="1"/>
</dbReference>
<dbReference type="PATRIC" id="fig|1203554.3.peg.64"/>
<dbReference type="HOGENOM" id="CLU_037850_3_2_4"/>
<dbReference type="Gene3D" id="3.30.420.40">
    <property type="match status" value="2"/>
</dbReference>
<evidence type="ECO:0000256" key="5">
    <source>
        <dbReference type="HAMAP-Rule" id="MF_02033"/>
    </source>
</evidence>
<reference evidence="8 9" key="1">
    <citation type="submission" date="2013-04" db="EMBL/GenBank/DDBJ databases">
        <title>The Genome Sequence of Sutterella wadsworthensis HGA0223.</title>
        <authorList>
            <consortium name="The Broad Institute Genomics Platform"/>
            <person name="Earl A."/>
            <person name="Ward D."/>
            <person name="Feldgarden M."/>
            <person name="Gevers D."/>
            <person name="Schmidt T.M."/>
            <person name="Dover J."/>
            <person name="Dai D."/>
            <person name="Walker B."/>
            <person name="Young S."/>
            <person name="Zeng Q."/>
            <person name="Gargeya S."/>
            <person name="Fitzgerald M."/>
            <person name="Haas B."/>
            <person name="Abouelleil A."/>
            <person name="Allen A.W."/>
            <person name="Alvarado L."/>
            <person name="Arachchi H.M."/>
            <person name="Berlin A.M."/>
            <person name="Chapman S.B."/>
            <person name="Gainer-Dewar J."/>
            <person name="Goldberg J."/>
            <person name="Griggs A."/>
            <person name="Gujja S."/>
            <person name="Hansen M."/>
            <person name="Howarth C."/>
            <person name="Imamovic A."/>
            <person name="Ireland A."/>
            <person name="Larimer J."/>
            <person name="McCowan C."/>
            <person name="Murphy C."/>
            <person name="Pearson M."/>
            <person name="Poon T.W."/>
            <person name="Priest M."/>
            <person name="Roberts A."/>
            <person name="Saif S."/>
            <person name="Shea T."/>
            <person name="Sisk P."/>
            <person name="Sykes S."/>
            <person name="Wortman J."/>
            <person name="Nusbaum C."/>
            <person name="Birren B."/>
        </authorList>
    </citation>
    <scope>NUCLEOTIDE SEQUENCE [LARGE SCALE GENOMIC DNA]</scope>
    <source>
        <strain evidence="8 9">HGA0223</strain>
    </source>
</reference>
<dbReference type="PANTHER" id="PTHR32432">
    <property type="entry name" value="CELL DIVISION PROTEIN FTSA-RELATED"/>
    <property type="match status" value="1"/>
</dbReference>
<dbReference type="GO" id="GO:0009898">
    <property type="term" value="C:cytoplasmic side of plasma membrane"/>
    <property type="evidence" value="ECO:0007669"/>
    <property type="project" value="UniProtKB-UniRule"/>
</dbReference>
<dbReference type="PANTHER" id="PTHR32432:SF4">
    <property type="entry name" value="CELL DIVISION PROTEIN FTSA"/>
    <property type="match status" value="1"/>
</dbReference>
<dbReference type="Pfam" id="PF02491">
    <property type="entry name" value="SHS2_FTSA"/>
    <property type="match status" value="1"/>
</dbReference>
<keyword evidence="2 5" id="KW-0132">Cell division</keyword>
<keyword evidence="1 5" id="KW-1003">Cell membrane</keyword>
<keyword evidence="3 5" id="KW-0472">Membrane</keyword>
<dbReference type="AlphaFoldDB" id="S3CMS4"/>
<accession>S3CMS4</accession>
<comment type="function">
    <text evidence="5 6">Cell division protein that is involved in the assembly of the Z ring. May serve as a membrane anchor for the Z ring.</text>
</comment>
<name>S3CMS4_9BURK</name>
<dbReference type="CDD" id="cd24048">
    <property type="entry name" value="ASKHA_NBD_FtsA"/>
    <property type="match status" value="1"/>
</dbReference>
<dbReference type="InterPro" id="IPR003494">
    <property type="entry name" value="SHS2_FtsA"/>
</dbReference>
<gene>
    <name evidence="5" type="primary">ftsA</name>
    <name evidence="8" type="ORF">HMPREF1476_00075</name>
</gene>
<dbReference type="Proteomes" id="UP000014400">
    <property type="component" value="Unassembled WGS sequence"/>
</dbReference>
<dbReference type="Pfam" id="PF14450">
    <property type="entry name" value="FtsA"/>
    <property type="match status" value="1"/>
</dbReference>
<keyword evidence="4 5" id="KW-0131">Cell cycle</keyword>
<evidence type="ECO:0000256" key="6">
    <source>
        <dbReference type="PIRNR" id="PIRNR003101"/>
    </source>
</evidence>
<comment type="caution">
    <text evidence="8">The sequence shown here is derived from an EMBL/GenBank/DDBJ whole genome shotgun (WGS) entry which is preliminary data.</text>
</comment>
<comment type="subunit">
    <text evidence="5">Self-interacts. Interacts with FtsZ.</text>
</comment>
<proteinExistence type="inferred from homology"/>
<dbReference type="PIRSF" id="PIRSF003101">
    <property type="entry name" value="FtsA"/>
    <property type="match status" value="1"/>
</dbReference>
<sequence length="412" mass="44455">MKSQDHGREFFAALDIGTDKVLCIVARPGAEPGSMRVIGMGNARSSGVQEGCVVDVQEAVQSIRKAVQEAQYTAEVQLSGVWAAIGGKYLQSANCVGQTVLRGQEVSREDVEQAESNARLAAMREGKGSTVIKLIPQGFRCGDVMTARPIGLVGPKLEAYVHALYGSKTNADNLKRCIQRAGVEVINYEPHPWAAAQAVLSETEKTCGAAVIDIGAQTTSIIVMAEGRVQFTDVRPWGAEIFTRDLAMVLGISLEEAEELKRNSGECRLSQVIAGEVVQFESHGALSRLYSRDLLVKTLAARAQEYFHLYRQLLIDARAFDHVELVVLTGGGAMLPGIADAAAAEMGKRVRIGLPRRAEGESALLQRPDSVVAAGLVQCAIDAGALGVENAWGVRRRQGFRERLKTFFIGDY</sequence>
<organism evidence="8 9">
    <name type="scientific">Sutterella wadsworthensis HGA0223</name>
    <dbReference type="NCBI Taxonomy" id="1203554"/>
    <lineage>
        <taxon>Bacteria</taxon>
        <taxon>Pseudomonadati</taxon>
        <taxon>Pseudomonadota</taxon>
        <taxon>Betaproteobacteria</taxon>
        <taxon>Burkholderiales</taxon>
        <taxon>Sutterellaceae</taxon>
        <taxon>Sutterella</taxon>
    </lineage>
</organism>
<dbReference type="GeneID" id="64062067"/>